<gene>
    <name evidence="2" type="ORF">MCOR_47565</name>
</gene>
<dbReference type="EMBL" id="CACVKT020008353">
    <property type="protein sequence ID" value="CAC5414819.1"/>
    <property type="molecule type" value="Genomic_DNA"/>
</dbReference>
<dbReference type="PROSITE" id="PS50878">
    <property type="entry name" value="RT_POL"/>
    <property type="match status" value="1"/>
</dbReference>
<accession>A0A6J8E1Y9</accession>
<dbReference type="Pfam" id="PF00078">
    <property type="entry name" value="RVT_1"/>
    <property type="match status" value="1"/>
</dbReference>
<reference evidence="2 3" key="1">
    <citation type="submission" date="2020-06" db="EMBL/GenBank/DDBJ databases">
        <authorList>
            <person name="Li R."/>
            <person name="Bekaert M."/>
        </authorList>
    </citation>
    <scope>NUCLEOTIDE SEQUENCE [LARGE SCALE GENOMIC DNA]</scope>
    <source>
        <strain evidence="3">wild</strain>
    </source>
</reference>
<sequence>MATKRLKTEVKKGKKSHTTYKLLWEKTDKKEYRNVLNQMIATCNWNNSDVNEKVNQLTSILHKTADKVVPKKLIKLTGFKNKASPKIFEEGKVASSFKTGVITPVPKKGKDLTQATNYRGKTVTSAHGKVYKYVLIEKAGLKNINQSNLKFGFTEGLSPTMAALILSEVYSEINGKDLLFITTLDSQKAFDVVNHQILLDKLYYLGVDIEYWDVIEDMYNGVTSTVKWQGDTSLSFSIDQGVRQGGILSSHLYKQYINELLSELETHNMGISIGNTCAGCPSCADDIDITSSKNTILSDQDWSSWYKWTQPKNFMQDLPSIRHSTSSIWHRNLKSPKQRHSSTMQFRLSSLKHIQSLPNRTATSAVYLLLGALPITAELHKRQLSLLHSIAMSHNNSIREIAWRQHTAGRPKSFFKRINDILDMYQLP</sequence>
<dbReference type="AlphaFoldDB" id="A0A6J8E1Y9"/>
<dbReference type="Proteomes" id="UP000507470">
    <property type="component" value="Unassembled WGS sequence"/>
</dbReference>
<organism evidence="2 3">
    <name type="scientific">Mytilus coruscus</name>
    <name type="common">Sea mussel</name>
    <dbReference type="NCBI Taxonomy" id="42192"/>
    <lineage>
        <taxon>Eukaryota</taxon>
        <taxon>Metazoa</taxon>
        <taxon>Spiralia</taxon>
        <taxon>Lophotrochozoa</taxon>
        <taxon>Mollusca</taxon>
        <taxon>Bivalvia</taxon>
        <taxon>Autobranchia</taxon>
        <taxon>Pteriomorphia</taxon>
        <taxon>Mytilida</taxon>
        <taxon>Mytiloidea</taxon>
        <taxon>Mytilidae</taxon>
        <taxon>Mytilinae</taxon>
        <taxon>Mytilus</taxon>
    </lineage>
</organism>
<protein>
    <recommendedName>
        <fullName evidence="1">Reverse transcriptase domain-containing protein</fullName>
    </recommendedName>
</protein>
<evidence type="ECO:0000313" key="2">
    <source>
        <dbReference type="EMBL" id="CAC5414819.1"/>
    </source>
</evidence>
<feature type="domain" description="Reverse transcriptase" evidence="1">
    <location>
        <begin position="86"/>
        <end position="351"/>
    </location>
</feature>
<dbReference type="PANTHER" id="PTHR19446">
    <property type="entry name" value="REVERSE TRANSCRIPTASES"/>
    <property type="match status" value="1"/>
</dbReference>
<keyword evidence="3" id="KW-1185">Reference proteome</keyword>
<name>A0A6J8E1Y9_MYTCO</name>
<proteinExistence type="predicted"/>
<dbReference type="OrthoDB" id="429145at2759"/>
<evidence type="ECO:0000313" key="3">
    <source>
        <dbReference type="Proteomes" id="UP000507470"/>
    </source>
</evidence>
<dbReference type="InterPro" id="IPR000477">
    <property type="entry name" value="RT_dom"/>
</dbReference>
<evidence type="ECO:0000259" key="1">
    <source>
        <dbReference type="PROSITE" id="PS50878"/>
    </source>
</evidence>